<proteinExistence type="predicted"/>
<dbReference type="KEGG" id="hdt:HYPDE_30138"/>
<feature type="compositionally biased region" description="Low complexity" evidence="1">
    <location>
        <begin position="175"/>
        <end position="199"/>
    </location>
</feature>
<keyword evidence="2" id="KW-0732">Signal</keyword>
<keyword evidence="5" id="KW-1185">Reference proteome</keyword>
<dbReference type="SUPFAM" id="SSF110997">
    <property type="entry name" value="Sporulation related repeat"/>
    <property type="match status" value="1"/>
</dbReference>
<feature type="region of interest" description="Disordered" evidence="1">
    <location>
        <begin position="254"/>
        <end position="281"/>
    </location>
</feature>
<evidence type="ECO:0000256" key="1">
    <source>
        <dbReference type="SAM" id="MobiDB-lite"/>
    </source>
</evidence>
<gene>
    <name evidence="4" type="ORF">HYPDE_30138</name>
</gene>
<evidence type="ECO:0000259" key="3">
    <source>
        <dbReference type="PROSITE" id="PS51724"/>
    </source>
</evidence>
<dbReference type="SUPFAM" id="SSF48452">
    <property type="entry name" value="TPR-like"/>
    <property type="match status" value="1"/>
</dbReference>
<feature type="region of interest" description="Disordered" evidence="1">
    <location>
        <begin position="42"/>
        <end position="73"/>
    </location>
</feature>
<organism evidence="4 5">
    <name type="scientific">Hyphomicrobium denitrificans 1NES1</name>
    <dbReference type="NCBI Taxonomy" id="670307"/>
    <lineage>
        <taxon>Bacteria</taxon>
        <taxon>Pseudomonadati</taxon>
        <taxon>Pseudomonadota</taxon>
        <taxon>Alphaproteobacteria</taxon>
        <taxon>Hyphomicrobiales</taxon>
        <taxon>Hyphomicrobiaceae</taxon>
        <taxon>Hyphomicrobium</taxon>
    </lineage>
</organism>
<dbReference type="PROSITE" id="PS51724">
    <property type="entry name" value="SPOR"/>
    <property type="match status" value="1"/>
</dbReference>
<dbReference type="Gene3D" id="1.25.40.10">
    <property type="entry name" value="Tetratricopeptide repeat domain"/>
    <property type="match status" value="1"/>
</dbReference>
<sequence length="438" mass="44209">MGEETHMTQFRKLARGTLLAAAACVCAFASIGMGAPSTAEAKKAKAPAPQSAAQSSEDSKLSPEEQKKKASRQAYDAGLKDFANGRYQPAIDQLSSALKTGGLSSTEMAKALYTRGIAYKKQKQPGLAISDLTSALWLKNGLSAGDRETATAERADAYKMAGIEDTGKGPERVVGTPTSTTKPASTAAATPAAGPNAGSAGLSAAAIAQAAANNNTSNDSGAALPVTRQDPSSTAAQDAARARAAYAPVNSLAGSAATGGTSEPAPAAQTSSPAPAPSSSFGSGVTGFFSNMFGGSSSAPAAGTQAPASVTTASTGTVAETSSWSSATVVNEGSAAKSADKTRQVTAAAKPTRATKGKYKVHIAALRSRAEAEALAQQLIAQHGADLDNHVPTVDEAVIGSMGTFYRVRINGYASQEEPRSLCDKLRTSGLDCLVVTN</sequence>
<dbReference type="AlphaFoldDB" id="N0B622"/>
<dbReference type="HOGENOM" id="CLU_625260_0_0_5"/>
<feature type="domain" description="SPOR" evidence="3">
    <location>
        <begin position="353"/>
        <end position="438"/>
    </location>
</feature>
<evidence type="ECO:0000313" key="5">
    <source>
        <dbReference type="Proteomes" id="UP000005952"/>
    </source>
</evidence>
<dbReference type="InterPro" id="IPR036680">
    <property type="entry name" value="SPOR-like_sf"/>
</dbReference>
<dbReference type="InterPro" id="IPR007730">
    <property type="entry name" value="SPOR-like_dom"/>
</dbReference>
<reference evidence="4 5" key="1">
    <citation type="journal article" date="2013" name="Genome Announc.">
        <title>Genome sequences for three denitrifying bacterial strains isolated from a uranium- and nitrate-contaminated subsurface environment.</title>
        <authorList>
            <person name="Venkatramanan R."/>
            <person name="Prakash O."/>
            <person name="Woyke T."/>
            <person name="Chain P."/>
            <person name="Goodwin L.A."/>
            <person name="Watson D."/>
            <person name="Brooks S."/>
            <person name="Kostka J.E."/>
            <person name="Green S.J."/>
        </authorList>
    </citation>
    <scope>NUCLEOTIDE SEQUENCE [LARGE SCALE GENOMIC DNA]</scope>
    <source>
        <strain evidence="4 5">1NES1</strain>
    </source>
</reference>
<dbReference type="GO" id="GO:0042834">
    <property type="term" value="F:peptidoglycan binding"/>
    <property type="evidence" value="ECO:0007669"/>
    <property type="project" value="InterPro"/>
</dbReference>
<dbReference type="Gene3D" id="3.30.70.1070">
    <property type="entry name" value="Sporulation related repeat"/>
    <property type="match status" value="1"/>
</dbReference>
<feature type="region of interest" description="Disordered" evidence="1">
    <location>
        <begin position="318"/>
        <end position="351"/>
    </location>
</feature>
<evidence type="ECO:0000256" key="2">
    <source>
        <dbReference type="SAM" id="SignalP"/>
    </source>
</evidence>
<dbReference type="Proteomes" id="UP000005952">
    <property type="component" value="Chromosome"/>
</dbReference>
<feature type="region of interest" description="Disordered" evidence="1">
    <location>
        <begin position="162"/>
        <end position="199"/>
    </location>
</feature>
<feature type="compositionally biased region" description="Basic and acidic residues" evidence="1">
    <location>
        <begin position="57"/>
        <end position="68"/>
    </location>
</feature>
<dbReference type="EMBL" id="CP005587">
    <property type="protein sequence ID" value="AGK57702.1"/>
    <property type="molecule type" value="Genomic_DNA"/>
</dbReference>
<dbReference type="InterPro" id="IPR011990">
    <property type="entry name" value="TPR-like_helical_dom_sf"/>
</dbReference>
<accession>N0B622</accession>
<feature type="region of interest" description="Disordered" evidence="1">
    <location>
        <begin position="215"/>
        <end position="241"/>
    </location>
</feature>
<dbReference type="OrthoDB" id="7338235at2"/>
<dbReference type="STRING" id="670307.HYPDE_30138"/>
<feature type="chain" id="PRO_5004105882" evidence="2">
    <location>
        <begin position="30"/>
        <end position="438"/>
    </location>
</feature>
<evidence type="ECO:0000313" key="4">
    <source>
        <dbReference type="EMBL" id="AGK57702.1"/>
    </source>
</evidence>
<protein>
    <submittedName>
        <fullName evidence="4">Sporulation domain-containing protein</fullName>
    </submittedName>
</protein>
<dbReference type="Pfam" id="PF05036">
    <property type="entry name" value="SPOR"/>
    <property type="match status" value="1"/>
</dbReference>
<feature type="signal peptide" evidence="2">
    <location>
        <begin position="1"/>
        <end position="29"/>
    </location>
</feature>
<feature type="compositionally biased region" description="Low complexity" evidence="1">
    <location>
        <begin position="264"/>
        <end position="281"/>
    </location>
</feature>
<name>N0B622_9HYPH</name>
<feature type="compositionally biased region" description="Low complexity" evidence="1">
    <location>
        <begin position="46"/>
        <end position="56"/>
    </location>
</feature>